<dbReference type="OrthoDB" id="9767568at2"/>
<dbReference type="STRING" id="1514105.AOC36_02740"/>
<dbReference type="GO" id="GO:0016020">
    <property type="term" value="C:membrane"/>
    <property type="evidence" value="ECO:0007669"/>
    <property type="project" value="UniProtKB-SubCell"/>
</dbReference>
<keyword evidence="3 6" id="KW-0812">Transmembrane</keyword>
<dbReference type="AlphaFoldDB" id="A0A0X8GZ65"/>
<feature type="transmembrane region" description="Helical" evidence="6">
    <location>
        <begin position="15"/>
        <end position="33"/>
    </location>
</feature>
<evidence type="ECO:0000256" key="5">
    <source>
        <dbReference type="ARBA" id="ARBA00023136"/>
    </source>
</evidence>
<feature type="transmembrane region" description="Helical" evidence="6">
    <location>
        <begin position="172"/>
        <end position="192"/>
    </location>
</feature>
<comment type="subcellular location">
    <subcellularLocation>
        <location evidence="1">Membrane</location>
        <topology evidence="1">Multi-pass membrane protein</topology>
    </subcellularLocation>
</comment>
<dbReference type="PANTHER" id="PTHR13929">
    <property type="entry name" value="1,4-DIHYDROXY-2-NAPHTHOATE OCTAPRENYLTRANSFERASE"/>
    <property type="match status" value="1"/>
</dbReference>
<dbReference type="Proteomes" id="UP000063781">
    <property type="component" value="Chromosome"/>
</dbReference>
<dbReference type="RefSeq" id="WP_067631162.1">
    <property type="nucleotide sequence ID" value="NZ_CP013213.1"/>
</dbReference>
<evidence type="ECO:0000313" key="7">
    <source>
        <dbReference type="EMBL" id="AMC92939.1"/>
    </source>
</evidence>
<keyword evidence="5 6" id="KW-0472">Membrane</keyword>
<evidence type="ECO:0000256" key="6">
    <source>
        <dbReference type="SAM" id="Phobius"/>
    </source>
</evidence>
<dbReference type="GO" id="GO:0042371">
    <property type="term" value="P:vitamin K biosynthetic process"/>
    <property type="evidence" value="ECO:0007669"/>
    <property type="project" value="TreeGrafter"/>
</dbReference>
<organism evidence="7 8">
    <name type="scientific">Erysipelothrix larvae</name>
    <dbReference type="NCBI Taxonomy" id="1514105"/>
    <lineage>
        <taxon>Bacteria</taxon>
        <taxon>Bacillati</taxon>
        <taxon>Bacillota</taxon>
        <taxon>Erysipelotrichia</taxon>
        <taxon>Erysipelotrichales</taxon>
        <taxon>Erysipelotrichaceae</taxon>
        <taxon>Erysipelothrix</taxon>
    </lineage>
</organism>
<dbReference type="Pfam" id="PF01040">
    <property type="entry name" value="UbiA"/>
    <property type="match status" value="1"/>
</dbReference>
<dbReference type="GO" id="GO:0004659">
    <property type="term" value="F:prenyltransferase activity"/>
    <property type="evidence" value="ECO:0007669"/>
    <property type="project" value="InterPro"/>
</dbReference>
<proteinExistence type="predicted"/>
<dbReference type="GO" id="GO:0009234">
    <property type="term" value="P:menaquinone biosynthetic process"/>
    <property type="evidence" value="ECO:0007669"/>
    <property type="project" value="TreeGrafter"/>
</dbReference>
<keyword evidence="2" id="KW-0808">Transferase</keyword>
<keyword evidence="4 6" id="KW-1133">Transmembrane helix</keyword>
<evidence type="ECO:0008006" key="9">
    <source>
        <dbReference type="Google" id="ProtNLM"/>
    </source>
</evidence>
<dbReference type="InterPro" id="IPR026046">
    <property type="entry name" value="UBIAD1"/>
</dbReference>
<feature type="transmembrane region" description="Helical" evidence="6">
    <location>
        <begin position="225"/>
        <end position="257"/>
    </location>
</feature>
<protein>
    <recommendedName>
        <fullName evidence="9">1,4-dihydroxy-2-naphthoate prenyltransferase</fullName>
    </recommendedName>
</protein>
<feature type="transmembrane region" description="Helical" evidence="6">
    <location>
        <begin position="102"/>
        <end position="120"/>
    </location>
</feature>
<name>A0A0X8GZ65_9FIRM</name>
<dbReference type="KEGG" id="erl:AOC36_02740"/>
<evidence type="ECO:0000256" key="1">
    <source>
        <dbReference type="ARBA" id="ARBA00004141"/>
    </source>
</evidence>
<gene>
    <name evidence="7" type="ORF">AOC36_02740</name>
</gene>
<feature type="transmembrane region" description="Helical" evidence="6">
    <location>
        <begin position="132"/>
        <end position="151"/>
    </location>
</feature>
<keyword evidence="8" id="KW-1185">Reference proteome</keyword>
<dbReference type="EMBL" id="CP013213">
    <property type="protein sequence ID" value="AMC92939.1"/>
    <property type="molecule type" value="Genomic_DNA"/>
</dbReference>
<dbReference type="InterPro" id="IPR000537">
    <property type="entry name" value="UbiA_prenyltransferase"/>
</dbReference>
<feature type="transmembrane region" description="Helical" evidence="6">
    <location>
        <begin position="77"/>
        <end position="97"/>
    </location>
</feature>
<accession>A0A0X8GZ65</accession>
<evidence type="ECO:0000256" key="4">
    <source>
        <dbReference type="ARBA" id="ARBA00022989"/>
    </source>
</evidence>
<evidence type="ECO:0000256" key="2">
    <source>
        <dbReference type="ARBA" id="ARBA00022679"/>
    </source>
</evidence>
<evidence type="ECO:0000256" key="3">
    <source>
        <dbReference type="ARBA" id="ARBA00022692"/>
    </source>
</evidence>
<feature type="transmembrane region" description="Helical" evidence="6">
    <location>
        <begin position="277"/>
        <end position="296"/>
    </location>
</feature>
<feature type="transmembrane region" description="Helical" evidence="6">
    <location>
        <begin position="40"/>
        <end position="57"/>
    </location>
</feature>
<dbReference type="CDD" id="cd13962">
    <property type="entry name" value="PT_UbiA_UBIAD1"/>
    <property type="match status" value="1"/>
</dbReference>
<evidence type="ECO:0000313" key="8">
    <source>
        <dbReference type="Proteomes" id="UP000063781"/>
    </source>
</evidence>
<sequence>MIKRLFKFVEIQTKITSFFTFMLMIGVMIYHNINIDLIKTCVFFLGMFIFDLTTTAINNTIDSKTNGQDLGFTYTQGKMMCFGLFAISTILGIALVILTDWIVLLLGMFCFAVGVLYTYGPVPISRTPLGEFLSGILYGYFIPFILLYINIGHDLLSVSVGEIITLNVHTKMFIGFVIAGFIPTLLTANIMLGNNTCDVEADVKVNRFTLPFYIGKPNAVILMRILYALVYVGVIVGVVCGVYHPIVLLTLATAPVVMKHVNVFKEKMIKRISFVNVIKNFILVMVVLNALVYLSILL</sequence>
<dbReference type="PANTHER" id="PTHR13929:SF0">
    <property type="entry name" value="UBIA PRENYLTRANSFERASE DOMAIN-CONTAINING PROTEIN 1"/>
    <property type="match status" value="1"/>
</dbReference>
<reference evidence="7 8" key="1">
    <citation type="submission" date="2015-10" db="EMBL/GenBank/DDBJ databases">
        <title>Erysipelothrix larvae sp. LV19 isolated from the larval gut of the rhinoceros beetle, Trypoxylus dichotomus.</title>
        <authorList>
            <person name="Lim S."/>
            <person name="Kim B.-C."/>
        </authorList>
    </citation>
    <scope>NUCLEOTIDE SEQUENCE [LARGE SCALE GENOMIC DNA]</scope>
    <source>
        <strain evidence="7 8">LV19</strain>
    </source>
</reference>